<organism evidence="2 3">
    <name type="scientific">Candidatus Deianiraea vastatrix</name>
    <dbReference type="NCBI Taxonomy" id="2163644"/>
    <lineage>
        <taxon>Bacteria</taxon>
        <taxon>Pseudomonadati</taxon>
        <taxon>Pseudomonadota</taxon>
        <taxon>Alphaproteobacteria</taxon>
        <taxon>Rickettsiales</taxon>
        <taxon>Candidatus Deianiraeaceae</taxon>
        <taxon>Candidatus Deianiraea</taxon>
    </lineage>
</organism>
<keyword evidence="1" id="KW-0812">Transmembrane</keyword>
<sequence length="63" mass="7420">MIFFGSAVCPYRDLPIIVFYVVFFSIGVLCLLFSYSDDLYVNFFDPDKLSHQKYHVKKDKNSK</sequence>
<name>A0A5B8XDS0_9RICK</name>
<reference evidence="2 3" key="1">
    <citation type="journal article" date="2019" name="ISME J.">
        <title>Deianiraea, an extracellular bacterium associated with the ciliate Paramecium, suggests an alternative scenario for the evolution of Rickettsiales.</title>
        <authorList>
            <person name="Castelli M."/>
            <person name="Sabaneyeva E."/>
            <person name="Lanzoni O."/>
            <person name="Lebedeva N."/>
            <person name="Floriano A.M."/>
            <person name="Gaiarsa S."/>
            <person name="Benken K."/>
            <person name="Modeo L."/>
            <person name="Bandi C."/>
            <person name="Potekhin A."/>
            <person name="Sassera D."/>
            <person name="Petroni G."/>
        </authorList>
    </citation>
    <scope>NUCLEOTIDE SEQUENCE [LARGE SCALE GENOMIC DNA]</scope>
    <source>
        <strain evidence="2">CyL4-1</strain>
    </source>
</reference>
<keyword evidence="1" id="KW-0472">Membrane</keyword>
<keyword evidence="1" id="KW-1133">Transmembrane helix</keyword>
<protein>
    <submittedName>
        <fullName evidence="2">Uncharacterized protein</fullName>
    </submittedName>
</protein>
<keyword evidence="3" id="KW-1185">Reference proteome</keyword>
<dbReference type="RefSeq" id="WP_146820685.1">
    <property type="nucleotide sequence ID" value="NZ_CP029077.1"/>
</dbReference>
<evidence type="ECO:0000313" key="3">
    <source>
        <dbReference type="Proteomes" id="UP000321934"/>
    </source>
</evidence>
<evidence type="ECO:0000256" key="1">
    <source>
        <dbReference type="SAM" id="Phobius"/>
    </source>
</evidence>
<accession>A0A5B8XDS0</accession>
<feature type="transmembrane region" description="Helical" evidence="1">
    <location>
        <begin position="14"/>
        <end position="35"/>
    </location>
</feature>
<evidence type="ECO:0000313" key="2">
    <source>
        <dbReference type="EMBL" id="QED23413.1"/>
    </source>
</evidence>
<dbReference type="AlphaFoldDB" id="A0A5B8XDS0"/>
<dbReference type="Proteomes" id="UP000321934">
    <property type="component" value="Chromosome"/>
</dbReference>
<dbReference type="EMBL" id="CP029077">
    <property type="protein sequence ID" value="QED23413.1"/>
    <property type="molecule type" value="Genomic_DNA"/>
</dbReference>
<proteinExistence type="predicted"/>
<gene>
    <name evidence="2" type="ORF">Deia_00619</name>
</gene>